<keyword evidence="5" id="KW-1185">Reference proteome</keyword>
<protein>
    <recommendedName>
        <fullName evidence="3">C2H2-type domain-containing protein</fullName>
    </recommendedName>
</protein>
<evidence type="ECO:0000313" key="5">
    <source>
        <dbReference type="Proteomes" id="UP000772434"/>
    </source>
</evidence>
<keyword evidence="1" id="KW-0862">Zinc</keyword>
<gene>
    <name evidence="4" type="ORF">BDP27DRAFT_1368535</name>
</gene>
<evidence type="ECO:0000256" key="2">
    <source>
        <dbReference type="SAM" id="MobiDB-lite"/>
    </source>
</evidence>
<sequence length="158" mass="17677">MNSAWACLVCGKAFTRPGDRERHIKAVKDIAHRQLFLAKLARRSEPRLYNRHCFMMQFPMGEDYNFELEAYGLDDGQPESGDIEARLEGDDTEEDDELDSDDCATLLSSHDDGDEVAVDKSASKKGNPRGREPMSIYKTPVVLPELRPGISCVIPGQC</sequence>
<name>A0A9P5PCX3_9AGAR</name>
<organism evidence="4 5">
    <name type="scientific">Rhodocollybia butyracea</name>
    <dbReference type="NCBI Taxonomy" id="206335"/>
    <lineage>
        <taxon>Eukaryota</taxon>
        <taxon>Fungi</taxon>
        <taxon>Dikarya</taxon>
        <taxon>Basidiomycota</taxon>
        <taxon>Agaricomycotina</taxon>
        <taxon>Agaricomycetes</taxon>
        <taxon>Agaricomycetidae</taxon>
        <taxon>Agaricales</taxon>
        <taxon>Marasmiineae</taxon>
        <taxon>Omphalotaceae</taxon>
        <taxon>Rhodocollybia</taxon>
    </lineage>
</organism>
<evidence type="ECO:0000313" key="4">
    <source>
        <dbReference type="EMBL" id="KAF9062826.1"/>
    </source>
</evidence>
<dbReference type="InterPro" id="IPR013087">
    <property type="entry name" value="Znf_C2H2_type"/>
</dbReference>
<proteinExistence type="predicted"/>
<evidence type="ECO:0000259" key="3">
    <source>
        <dbReference type="PROSITE" id="PS50157"/>
    </source>
</evidence>
<evidence type="ECO:0000256" key="1">
    <source>
        <dbReference type="PROSITE-ProRule" id="PRU00042"/>
    </source>
</evidence>
<reference evidence="4" key="1">
    <citation type="submission" date="2020-11" db="EMBL/GenBank/DDBJ databases">
        <authorList>
            <consortium name="DOE Joint Genome Institute"/>
            <person name="Ahrendt S."/>
            <person name="Riley R."/>
            <person name="Andreopoulos W."/>
            <person name="Labutti K."/>
            <person name="Pangilinan J."/>
            <person name="Ruiz-Duenas F.J."/>
            <person name="Barrasa J.M."/>
            <person name="Sanchez-Garcia M."/>
            <person name="Camarero S."/>
            <person name="Miyauchi S."/>
            <person name="Serrano A."/>
            <person name="Linde D."/>
            <person name="Babiker R."/>
            <person name="Drula E."/>
            <person name="Ayuso-Fernandez I."/>
            <person name="Pacheco R."/>
            <person name="Padilla G."/>
            <person name="Ferreira P."/>
            <person name="Barriuso J."/>
            <person name="Kellner H."/>
            <person name="Castanera R."/>
            <person name="Alfaro M."/>
            <person name="Ramirez L."/>
            <person name="Pisabarro A.G."/>
            <person name="Kuo A."/>
            <person name="Tritt A."/>
            <person name="Lipzen A."/>
            <person name="He G."/>
            <person name="Yan M."/>
            <person name="Ng V."/>
            <person name="Cullen D."/>
            <person name="Martin F."/>
            <person name="Rosso M.-N."/>
            <person name="Henrissat B."/>
            <person name="Hibbett D."/>
            <person name="Martinez A.T."/>
            <person name="Grigoriev I.V."/>
        </authorList>
    </citation>
    <scope>NUCLEOTIDE SEQUENCE</scope>
    <source>
        <strain evidence="4">AH 40177</strain>
    </source>
</reference>
<keyword evidence="1" id="KW-0863">Zinc-finger</keyword>
<feature type="compositionally biased region" description="Acidic residues" evidence="2">
    <location>
        <begin position="90"/>
        <end position="102"/>
    </location>
</feature>
<keyword evidence="1" id="KW-0479">Metal-binding</keyword>
<feature type="region of interest" description="Disordered" evidence="2">
    <location>
        <begin position="74"/>
        <end position="136"/>
    </location>
</feature>
<dbReference type="AlphaFoldDB" id="A0A9P5PCX3"/>
<dbReference type="PROSITE" id="PS50157">
    <property type="entry name" value="ZINC_FINGER_C2H2_2"/>
    <property type="match status" value="1"/>
</dbReference>
<feature type="domain" description="C2H2-type" evidence="3">
    <location>
        <begin position="5"/>
        <end position="32"/>
    </location>
</feature>
<dbReference type="EMBL" id="JADNRY010000161">
    <property type="protein sequence ID" value="KAF9062826.1"/>
    <property type="molecule type" value="Genomic_DNA"/>
</dbReference>
<dbReference type="GO" id="GO:0008270">
    <property type="term" value="F:zinc ion binding"/>
    <property type="evidence" value="ECO:0007669"/>
    <property type="project" value="UniProtKB-KW"/>
</dbReference>
<dbReference type="Proteomes" id="UP000772434">
    <property type="component" value="Unassembled WGS sequence"/>
</dbReference>
<accession>A0A9P5PCX3</accession>
<comment type="caution">
    <text evidence="4">The sequence shown here is derived from an EMBL/GenBank/DDBJ whole genome shotgun (WGS) entry which is preliminary data.</text>
</comment>